<proteinExistence type="predicted"/>
<gene>
    <name evidence="1" type="ORF">EVAR_74608_1</name>
</gene>
<organism evidence="1 2">
    <name type="scientific">Eumeta variegata</name>
    <name type="common">Bagworm moth</name>
    <name type="synonym">Eumeta japonica</name>
    <dbReference type="NCBI Taxonomy" id="151549"/>
    <lineage>
        <taxon>Eukaryota</taxon>
        <taxon>Metazoa</taxon>
        <taxon>Ecdysozoa</taxon>
        <taxon>Arthropoda</taxon>
        <taxon>Hexapoda</taxon>
        <taxon>Insecta</taxon>
        <taxon>Pterygota</taxon>
        <taxon>Neoptera</taxon>
        <taxon>Endopterygota</taxon>
        <taxon>Lepidoptera</taxon>
        <taxon>Glossata</taxon>
        <taxon>Ditrysia</taxon>
        <taxon>Tineoidea</taxon>
        <taxon>Psychidae</taxon>
        <taxon>Oiketicinae</taxon>
        <taxon>Eumeta</taxon>
    </lineage>
</organism>
<dbReference type="Proteomes" id="UP000299102">
    <property type="component" value="Unassembled WGS sequence"/>
</dbReference>
<name>A0A4C1WAM5_EUMVA</name>
<sequence length="92" mass="10408">MPAAAGSSRPALSRRGMFTYKSIKLPDLKRKDYWRVCLSKAVNEKSDTKTNAYGWCQIRGSLMQNYTDVETSIVVSKNEIRTSLREIDDAST</sequence>
<dbReference type="EMBL" id="BGZK01000517">
    <property type="protein sequence ID" value="GBP48103.1"/>
    <property type="molecule type" value="Genomic_DNA"/>
</dbReference>
<evidence type="ECO:0000313" key="2">
    <source>
        <dbReference type="Proteomes" id="UP000299102"/>
    </source>
</evidence>
<keyword evidence="2" id="KW-1185">Reference proteome</keyword>
<reference evidence="1 2" key="1">
    <citation type="journal article" date="2019" name="Commun. Biol.">
        <title>The bagworm genome reveals a unique fibroin gene that provides high tensile strength.</title>
        <authorList>
            <person name="Kono N."/>
            <person name="Nakamura H."/>
            <person name="Ohtoshi R."/>
            <person name="Tomita M."/>
            <person name="Numata K."/>
            <person name="Arakawa K."/>
        </authorList>
    </citation>
    <scope>NUCLEOTIDE SEQUENCE [LARGE SCALE GENOMIC DNA]</scope>
</reference>
<accession>A0A4C1WAM5</accession>
<comment type="caution">
    <text evidence="1">The sequence shown here is derived from an EMBL/GenBank/DDBJ whole genome shotgun (WGS) entry which is preliminary data.</text>
</comment>
<evidence type="ECO:0000313" key="1">
    <source>
        <dbReference type="EMBL" id="GBP48103.1"/>
    </source>
</evidence>
<dbReference type="AlphaFoldDB" id="A0A4C1WAM5"/>
<protein>
    <submittedName>
        <fullName evidence="1">Uncharacterized protein</fullName>
    </submittedName>
</protein>